<dbReference type="Gene3D" id="1.50.10.160">
    <property type="match status" value="2"/>
</dbReference>
<evidence type="ECO:0000256" key="2">
    <source>
        <dbReference type="ARBA" id="ARBA00022723"/>
    </source>
</evidence>
<proteinExistence type="predicted"/>
<organism evidence="6 7">
    <name type="scientific">Dendrobium thyrsiflorum</name>
    <name type="common">Pinecone-like raceme dendrobium</name>
    <name type="synonym">Orchid</name>
    <dbReference type="NCBI Taxonomy" id="117978"/>
    <lineage>
        <taxon>Eukaryota</taxon>
        <taxon>Viridiplantae</taxon>
        <taxon>Streptophyta</taxon>
        <taxon>Embryophyta</taxon>
        <taxon>Tracheophyta</taxon>
        <taxon>Spermatophyta</taxon>
        <taxon>Magnoliopsida</taxon>
        <taxon>Liliopsida</taxon>
        <taxon>Asparagales</taxon>
        <taxon>Orchidaceae</taxon>
        <taxon>Epidendroideae</taxon>
        <taxon>Malaxideae</taxon>
        <taxon>Dendrobiinae</taxon>
        <taxon>Dendrobium</taxon>
    </lineage>
</organism>
<dbReference type="PANTHER" id="PTHR31739">
    <property type="entry name" value="ENT-COPALYL DIPHOSPHATE SYNTHASE, CHLOROPLASTIC"/>
    <property type="match status" value="1"/>
</dbReference>
<dbReference type="SFLD" id="SFLDG01014">
    <property type="entry name" value="Terpene_Cyclase_Like_1_N-term"/>
    <property type="match status" value="2"/>
</dbReference>
<comment type="cofactor">
    <cofactor evidence="1">
        <name>Mg(2+)</name>
        <dbReference type="ChEBI" id="CHEBI:18420"/>
    </cofactor>
</comment>
<keyword evidence="2" id="KW-0479">Metal-binding</keyword>
<keyword evidence="3" id="KW-0460">Magnesium</keyword>
<feature type="domain" description="Terpene synthase metal-binding" evidence="5">
    <location>
        <begin position="393"/>
        <end position="449"/>
    </location>
</feature>
<accession>A0ABD0VIV9</accession>
<dbReference type="Pfam" id="PF01397">
    <property type="entry name" value="Terpene_synth"/>
    <property type="match status" value="1"/>
</dbReference>
<keyword evidence="7" id="KW-1185">Reference proteome</keyword>
<feature type="domain" description="Terpene synthase metal-binding" evidence="5">
    <location>
        <begin position="1049"/>
        <end position="1263"/>
    </location>
</feature>
<sequence length="1317" mass="153219">MGSLNTSMLLSTSSIPCYFFSGLRRTTLSFRNLRHPTSIKHFSISARPKAIRVRKIITEAKQEMLKDSEAMQPNTSNQVGEEDARIETLIREIKDMFLRLGDGEISPSAYDTAWIARIPSMNDPNKPQFPTTLQWILKNQLNDGSWGEPSFFFLYDRLVCTLSCVLTLAQWKQGEELIANGLYFLQTHIQDLDKEKSIRTVGFEMIFPSMLNEAKIIGLNLPYDLPCINHIIKLREEKKNKIPMEVMHSVRTTLLHSLEAIEVELVQWDRILKLQSANGSISDSPSATAATYLNTHDIKCLEYLTYIIEWALRNPWNMSLPRLEVQEYIRNYGDNDVWIGKTIYRMYNINNSKYLELAKLESNKLQAIHIREAKSILLWWNSCGFDNPPVTQLNPKEIHFSICAAIYEPEFSTSRISYTKWNCIKSILNDIFQSHESFEELKLFCQAIHEKQQVQQYLKIREFKDTKQFENFEEYVDLARRGLAVAIRLLPAVFLMGDVLPDNALKSLVHRSTILEQLASYIALLEESREKKTNSHKEMGSLNNSMLLSTSSIPCYFFSGLRRRTLSFRNLRHPTSIKHFSISARPKGVRKIITEAKQEMLKDSEAMQPNTSDQVGKEDARIETLIREIKDMFLRLGDGEISPSAYDTAWIARIPSLNDPNKPQFPTTLQWILKNQLNDGSWGEPSFFFLYDRLVCTLSCVLTLALWKQGEELIAKGLHFLQTHIQDLDKEKSIRTVGFEMIFPSMLNEAKIIGLNLPYDMPCIKHIIKLREEKKSRIPMEVMHSVQTTLLHSLEAIEVELVQWDRILKLQSVNGSISDSPSATAATYLNTHDNKCLEYLTYIVKRFEDHAPVVYPIDTFEHSWMIDTIQRLGIDHHFHKEISNALDFLYRNLRKDGLAWGRDATTHKGVSDFFSLYRFSQISFLGENVLKQTKIFTEQHLIRSVKDNHVHDKWAIKKALNKEIEWALRNPWKMSLPMLEVQEYIKYYGDNDVWIEKTIFRMYNINNSKYLELAKLECNKMQAIHTREAKSILLWWNSCGFDNPPVTQLNPKEIHFSICAAIYEPKFSTSRIAYTKWNCIESMLKDIFQSHESFEELKLFCQAIHEWKPAMVHVLPSKLKRVFMVAYETMNEQATEANNIQGKDVFPYLHDLRKQQVQQYLKIREFKDTKKFENFEEYVDQARRGLAVAIRLLPAMFLMGDVLSDNALKNLVYRSTILEHLASYIALLNLMTEERSAVYMYMKEHNCSEQDALAYIEEKIDDAFVECTHEYLKPNKHIPHSCRRLIFEHGRIIRFSLNKINNGQPVEGMDKVYTPIL</sequence>
<dbReference type="InterPro" id="IPR008949">
    <property type="entry name" value="Isoprenoid_synthase_dom_sf"/>
</dbReference>
<name>A0ABD0VIV9_DENTH</name>
<evidence type="ECO:0000256" key="3">
    <source>
        <dbReference type="ARBA" id="ARBA00022842"/>
    </source>
</evidence>
<dbReference type="Gene3D" id="1.50.10.130">
    <property type="entry name" value="Terpene synthase, N-terminal domain"/>
    <property type="match status" value="2"/>
</dbReference>
<evidence type="ECO:0000256" key="1">
    <source>
        <dbReference type="ARBA" id="ARBA00001946"/>
    </source>
</evidence>
<protein>
    <submittedName>
        <fullName evidence="6">Uncharacterized protein</fullName>
    </submittedName>
</protein>
<dbReference type="GO" id="GO:0046872">
    <property type="term" value="F:metal ion binding"/>
    <property type="evidence" value="ECO:0007669"/>
    <property type="project" value="UniProtKB-KW"/>
</dbReference>
<dbReference type="InterPro" id="IPR001906">
    <property type="entry name" value="Terpene_synth_N"/>
</dbReference>
<reference evidence="6 7" key="1">
    <citation type="journal article" date="2024" name="Plant Biotechnol. J.">
        <title>Dendrobium thyrsiflorum genome and its molecular insights into genes involved in important horticultural traits.</title>
        <authorList>
            <person name="Chen B."/>
            <person name="Wang J.Y."/>
            <person name="Zheng P.J."/>
            <person name="Li K.L."/>
            <person name="Liang Y.M."/>
            <person name="Chen X.F."/>
            <person name="Zhang C."/>
            <person name="Zhao X."/>
            <person name="He X."/>
            <person name="Zhang G.Q."/>
            <person name="Liu Z.J."/>
            <person name="Xu Q."/>
        </authorList>
    </citation>
    <scope>NUCLEOTIDE SEQUENCE [LARGE SCALE GENOMIC DNA]</scope>
    <source>
        <strain evidence="6">GZMU011</strain>
    </source>
</reference>
<feature type="domain" description="Terpene synthase N-terminal" evidence="4">
    <location>
        <begin position="803"/>
        <end position="903"/>
    </location>
</feature>
<gene>
    <name evidence="6" type="ORF">M5K25_003291</name>
</gene>
<evidence type="ECO:0000313" key="6">
    <source>
        <dbReference type="EMBL" id="KAL0924990.1"/>
    </source>
</evidence>
<evidence type="ECO:0000259" key="4">
    <source>
        <dbReference type="Pfam" id="PF01397"/>
    </source>
</evidence>
<dbReference type="InterPro" id="IPR005630">
    <property type="entry name" value="Terpene_synthase_metal-bd"/>
</dbReference>
<dbReference type="SUPFAM" id="SSF48576">
    <property type="entry name" value="Terpenoid synthases"/>
    <property type="match status" value="2"/>
</dbReference>
<dbReference type="SUPFAM" id="SSF48239">
    <property type="entry name" value="Terpenoid cyclases/Protein prenyltransferases"/>
    <property type="match status" value="3"/>
</dbReference>
<dbReference type="PANTHER" id="PTHR31739:SF4">
    <property type="entry name" value="ENT-COPALYL DIPHOSPHATE SYNTHASE, CHLOROPLASTIC"/>
    <property type="match status" value="1"/>
</dbReference>
<dbReference type="Proteomes" id="UP001552299">
    <property type="component" value="Unassembled WGS sequence"/>
</dbReference>
<dbReference type="Pfam" id="PF03936">
    <property type="entry name" value="Terpene_synth_C"/>
    <property type="match status" value="2"/>
</dbReference>
<comment type="caution">
    <text evidence="6">The sequence shown here is derived from an EMBL/GenBank/DDBJ whole genome shotgun (WGS) entry which is preliminary data.</text>
</comment>
<dbReference type="Gene3D" id="1.10.600.10">
    <property type="entry name" value="Farnesyl Diphosphate Synthase"/>
    <property type="match status" value="2"/>
</dbReference>
<dbReference type="InterPro" id="IPR050148">
    <property type="entry name" value="Terpene_synthase-like"/>
</dbReference>
<evidence type="ECO:0000259" key="5">
    <source>
        <dbReference type="Pfam" id="PF03936"/>
    </source>
</evidence>
<dbReference type="EMBL" id="JANQDX010000004">
    <property type="protein sequence ID" value="KAL0924990.1"/>
    <property type="molecule type" value="Genomic_DNA"/>
</dbReference>
<dbReference type="InterPro" id="IPR036965">
    <property type="entry name" value="Terpene_synth_N_sf"/>
</dbReference>
<evidence type="ECO:0000313" key="7">
    <source>
        <dbReference type="Proteomes" id="UP001552299"/>
    </source>
</evidence>
<dbReference type="InterPro" id="IPR008930">
    <property type="entry name" value="Terpenoid_cyclase/PrenylTrfase"/>
</dbReference>